<gene>
    <name evidence="2" type="ORF">LPJ64_005006</name>
</gene>
<name>A0A9W7XGT5_9FUNG</name>
<organism evidence="2 3">
    <name type="scientific">Coemansia asiatica</name>
    <dbReference type="NCBI Taxonomy" id="1052880"/>
    <lineage>
        <taxon>Eukaryota</taxon>
        <taxon>Fungi</taxon>
        <taxon>Fungi incertae sedis</taxon>
        <taxon>Zoopagomycota</taxon>
        <taxon>Kickxellomycotina</taxon>
        <taxon>Kickxellomycetes</taxon>
        <taxon>Kickxellales</taxon>
        <taxon>Kickxellaceae</taxon>
        <taxon>Coemansia</taxon>
    </lineage>
</organism>
<comment type="caution">
    <text evidence="2">The sequence shown here is derived from an EMBL/GenBank/DDBJ whole genome shotgun (WGS) entry which is preliminary data.</text>
</comment>
<evidence type="ECO:0000313" key="3">
    <source>
        <dbReference type="Proteomes" id="UP001145021"/>
    </source>
</evidence>
<feature type="compositionally biased region" description="Basic and acidic residues" evidence="1">
    <location>
        <begin position="52"/>
        <end position="68"/>
    </location>
</feature>
<evidence type="ECO:0000313" key="2">
    <source>
        <dbReference type="EMBL" id="KAJ1643194.1"/>
    </source>
</evidence>
<proteinExistence type="predicted"/>
<sequence>MKRRAASRVVPYRVSFLSCAEVPQPVLPWSSAVCTLRKQTQTQTQTQSNKVDCSDKQQKRPLHIKESNEENSGDDESHEQAMLRIWAPMQPAKPDKYIRRERAFVQSRAINGSDDSYIDIDNLLSVWVCPEVKKRIQQRKIQRERALLLTQRIIGPRNAETEQQHQQHQPQQPETNGRGLDGSNLLQSRKKRRVSDSPEPGTPPSFQREPEMHSPELVKPQSLLIPELLPKSMFREAKNPASASAAGTKKSPADMVCSENGHDLLHKVPVSIDDSSSSDQLGLGLGLGLDLGFDIAQDRLKGQPEGSNTTDAIASSIHEITHFLERDIDVFTPLSKTQQTTKKNSLSAFSTPPPPPIDFASLLMAPTNSTCTQSPKQAHDTKKKKKKKTDQTQDLISDILNMKF</sequence>
<reference evidence="2" key="1">
    <citation type="submission" date="2022-07" db="EMBL/GenBank/DDBJ databases">
        <title>Phylogenomic reconstructions and comparative analyses of Kickxellomycotina fungi.</title>
        <authorList>
            <person name="Reynolds N.K."/>
            <person name="Stajich J.E."/>
            <person name="Barry K."/>
            <person name="Grigoriev I.V."/>
            <person name="Crous P."/>
            <person name="Smith M.E."/>
        </authorList>
    </citation>
    <scope>NUCLEOTIDE SEQUENCE</scope>
    <source>
        <strain evidence="2">NBRC 105413</strain>
    </source>
</reference>
<feature type="region of interest" description="Disordered" evidence="1">
    <location>
        <begin position="41"/>
        <end position="79"/>
    </location>
</feature>
<evidence type="ECO:0000256" key="1">
    <source>
        <dbReference type="SAM" id="MobiDB-lite"/>
    </source>
</evidence>
<feature type="region of interest" description="Disordered" evidence="1">
    <location>
        <begin position="366"/>
        <end position="393"/>
    </location>
</feature>
<accession>A0A9W7XGT5</accession>
<dbReference type="Proteomes" id="UP001145021">
    <property type="component" value="Unassembled WGS sequence"/>
</dbReference>
<feature type="compositionally biased region" description="Polar residues" evidence="1">
    <location>
        <begin position="366"/>
        <end position="375"/>
    </location>
</feature>
<protein>
    <submittedName>
        <fullName evidence="2">Uncharacterized protein</fullName>
    </submittedName>
</protein>
<keyword evidence="3" id="KW-1185">Reference proteome</keyword>
<feature type="region of interest" description="Disordered" evidence="1">
    <location>
        <begin position="159"/>
        <end position="219"/>
    </location>
</feature>
<dbReference type="EMBL" id="JANBOH010000282">
    <property type="protein sequence ID" value="KAJ1643194.1"/>
    <property type="molecule type" value="Genomic_DNA"/>
</dbReference>
<dbReference type="AlphaFoldDB" id="A0A9W7XGT5"/>